<evidence type="ECO:0000256" key="4">
    <source>
        <dbReference type="ARBA" id="ARBA00022970"/>
    </source>
</evidence>
<feature type="transmembrane region" description="Helical" evidence="9">
    <location>
        <begin position="341"/>
        <end position="362"/>
    </location>
</feature>
<dbReference type="PANTHER" id="PTHR22950:SF692">
    <property type="entry name" value="TRANSMEMBRANE AMINO ACID TRANSPORTER FAMILY PROTEIN"/>
    <property type="match status" value="1"/>
</dbReference>
<feature type="transmembrane region" description="Helical" evidence="9">
    <location>
        <begin position="415"/>
        <end position="435"/>
    </location>
</feature>
<keyword evidence="5 9" id="KW-1133">Transmembrane helix</keyword>
<protein>
    <recommendedName>
        <fullName evidence="10">Amino acid transporter transmembrane domain-containing protein</fullName>
    </recommendedName>
</protein>
<feature type="region of interest" description="Disordered" evidence="8">
    <location>
        <begin position="1"/>
        <end position="73"/>
    </location>
</feature>
<feature type="compositionally biased region" description="Basic and acidic residues" evidence="8">
    <location>
        <begin position="31"/>
        <end position="40"/>
    </location>
</feature>
<gene>
    <name evidence="11" type="ORF">GUJ93_ZPchr0004g39973</name>
</gene>
<evidence type="ECO:0000256" key="3">
    <source>
        <dbReference type="ARBA" id="ARBA00022692"/>
    </source>
</evidence>
<feature type="compositionally biased region" description="Low complexity" evidence="8">
    <location>
        <begin position="140"/>
        <end position="152"/>
    </location>
</feature>
<feature type="transmembrane region" description="Helical" evidence="9">
    <location>
        <begin position="382"/>
        <end position="403"/>
    </location>
</feature>
<dbReference type="InterPro" id="IPR013057">
    <property type="entry name" value="AA_transpt_TM"/>
</dbReference>
<evidence type="ECO:0000259" key="10">
    <source>
        <dbReference type="Pfam" id="PF01490"/>
    </source>
</evidence>
<feature type="transmembrane region" description="Helical" evidence="9">
    <location>
        <begin position="227"/>
        <end position="247"/>
    </location>
</feature>
<evidence type="ECO:0000256" key="2">
    <source>
        <dbReference type="ARBA" id="ARBA00022448"/>
    </source>
</evidence>
<evidence type="ECO:0000256" key="8">
    <source>
        <dbReference type="SAM" id="MobiDB-lite"/>
    </source>
</evidence>
<evidence type="ECO:0000313" key="11">
    <source>
        <dbReference type="EMBL" id="KAG8064053.1"/>
    </source>
</evidence>
<reference evidence="11" key="2">
    <citation type="submission" date="2021-02" db="EMBL/GenBank/DDBJ databases">
        <authorList>
            <person name="Kimball J.A."/>
            <person name="Haas M.W."/>
            <person name="Macchietto M."/>
            <person name="Kono T."/>
            <person name="Duquette J."/>
            <person name="Shao M."/>
        </authorList>
    </citation>
    <scope>NUCLEOTIDE SEQUENCE</scope>
    <source>
        <tissue evidence="11">Fresh leaf tissue</tissue>
    </source>
</reference>
<feature type="transmembrane region" description="Helical" evidence="9">
    <location>
        <begin position="274"/>
        <end position="294"/>
    </location>
</feature>
<evidence type="ECO:0000256" key="6">
    <source>
        <dbReference type="ARBA" id="ARBA00023136"/>
    </source>
</evidence>
<keyword evidence="4" id="KW-0029">Amino-acid transport</keyword>
<keyword evidence="12" id="KW-1185">Reference proteome</keyword>
<evidence type="ECO:0000256" key="5">
    <source>
        <dbReference type="ARBA" id="ARBA00022989"/>
    </source>
</evidence>
<feature type="compositionally biased region" description="Polar residues" evidence="8">
    <location>
        <begin position="63"/>
        <end position="73"/>
    </location>
</feature>
<comment type="caution">
    <text evidence="11">The sequence shown here is derived from an EMBL/GenBank/DDBJ whole genome shotgun (WGS) entry which is preliminary data.</text>
</comment>
<dbReference type="OrthoDB" id="655540at2759"/>
<dbReference type="Proteomes" id="UP000729402">
    <property type="component" value="Unassembled WGS sequence"/>
</dbReference>
<feature type="transmembrane region" description="Helical" evidence="9">
    <location>
        <begin position="528"/>
        <end position="546"/>
    </location>
</feature>
<dbReference type="AlphaFoldDB" id="A0A8J5VYP6"/>
<proteinExistence type="inferred from homology"/>
<dbReference type="GO" id="GO:0015179">
    <property type="term" value="F:L-amino acid transmembrane transporter activity"/>
    <property type="evidence" value="ECO:0007669"/>
    <property type="project" value="TreeGrafter"/>
</dbReference>
<evidence type="ECO:0000256" key="7">
    <source>
        <dbReference type="ARBA" id="ARBA00049662"/>
    </source>
</evidence>
<feature type="compositionally biased region" description="Acidic residues" evidence="8">
    <location>
        <begin position="13"/>
        <end position="29"/>
    </location>
</feature>
<organism evidence="11 12">
    <name type="scientific">Zizania palustris</name>
    <name type="common">Northern wild rice</name>
    <dbReference type="NCBI Taxonomy" id="103762"/>
    <lineage>
        <taxon>Eukaryota</taxon>
        <taxon>Viridiplantae</taxon>
        <taxon>Streptophyta</taxon>
        <taxon>Embryophyta</taxon>
        <taxon>Tracheophyta</taxon>
        <taxon>Spermatophyta</taxon>
        <taxon>Magnoliopsida</taxon>
        <taxon>Liliopsida</taxon>
        <taxon>Poales</taxon>
        <taxon>Poaceae</taxon>
        <taxon>BOP clade</taxon>
        <taxon>Oryzoideae</taxon>
        <taxon>Oryzeae</taxon>
        <taxon>Zizaniinae</taxon>
        <taxon>Zizania</taxon>
    </lineage>
</organism>
<evidence type="ECO:0000313" key="12">
    <source>
        <dbReference type="Proteomes" id="UP000729402"/>
    </source>
</evidence>
<dbReference type="PANTHER" id="PTHR22950">
    <property type="entry name" value="AMINO ACID TRANSPORTER"/>
    <property type="match status" value="1"/>
</dbReference>
<reference evidence="11" key="1">
    <citation type="journal article" date="2021" name="bioRxiv">
        <title>Whole Genome Assembly and Annotation of Northern Wild Rice, Zizania palustris L., Supports a Whole Genome Duplication in the Zizania Genus.</title>
        <authorList>
            <person name="Haas M."/>
            <person name="Kono T."/>
            <person name="Macchietto M."/>
            <person name="Millas R."/>
            <person name="McGilp L."/>
            <person name="Shao M."/>
            <person name="Duquette J."/>
            <person name="Hirsch C.N."/>
            <person name="Kimball J."/>
        </authorList>
    </citation>
    <scope>NUCLEOTIDE SEQUENCE</scope>
    <source>
        <tissue evidence="11">Fresh leaf tissue</tissue>
    </source>
</reference>
<evidence type="ECO:0000256" key="9">
    <source>
        <dbReference type="SAM" id="Phobius"/>
    </source>
</evidence>
<feature type="transmembrane region" description="Helical" evidence="9">
    <location>
        <begin position="498"/>
        <end position="521"/>
    </location>
</feature>
<evidence type="ECO:0000256" key="1">
    <source>
        <dbReference type="ARBA" id="ARBA00004141"/>
    </source>
</evidence>
<feature type="transmembrane region" description="Helical" evidence="9">
    <location>
        <begin position="203"/>
        <end position="221"/>
    </location>
</feature>
<dbReference type="Pfam" id="PF01490">
    <property type="entry name" value="Aa_trans"/>
    <property type="match status" value="1"/>
</dbReference>
<dbReference type="EMBL" id="JAAALK010000285">
    <property type="protein sequence ID" value="KAG8064053.1"/>
    <property type="molecule type" value="Genomic_DNA"/>
</dbReference>
<keyword evidence="6 9" id="KW-0472">Membrane</keyword>
<sequence>MKSSVSDRSFLIDSDDDDEEEQEQEDAGAVEEGKLRRGDDDGGGGDGSDSSSSCGSPRVGPGSQPSSYTQQWPQSYRQSIDIYSSVQSPSLSFLGTPTLSRLSNSFLTASFRGKPPEIISGLLRPLLPTTDSADDEAHRQQQQQQEDGAAAASRKKSSQFLPPSRKASSLHKIPEDRRQQKPLVVGRHDEAAPYRRCSYTQGVMNGVNVLCGVGVLSTPYAVKQGGWLGLLILVLLALLAWYTGILLKRCLDSKEGLETYPDIGHAAFGTAGRIVISIILYMELYACCIEYLILESDNLSKVFPNAHLTIGTLTLNSYVLFAILTTLVVMPTTWLRDLSGLSFISAGGVIASIVVVCCLFWVGLVDHVEARDEGTALNLPGIPIAIGLYGYCYSGHGVFPNIYTSMKKRNQFPAVIFTCIALSTVLYAGAAIMGYKMFGETTESQFTLNLPPNLMASKIAVWTTVTNPITKYALTMAPLALSLEELLPQNKQTYPNIVMLRSALVLSSLIVAISVPFFGLVMSLVGSFLTMFVAYILPCACFLAILRRTVNWYQVLLCLFIIVVGLCCAGVGTYSSLSKIIQNYK</sequence>
<feature type="transmembrane region" description="Helical" evidence="9">
    <location>
        <begin position="306"/>
        <end position="329"/>
    </location>
</feature>
<dbReference type="FunFam" id="1.20.1740.10:FF:000047">
    <property type="entry name" value="Amino acid transporter AVT1A"/>
    <property type="match status" value="1"/>
</dbReference>
<feature type="transmembrane region" description="Helical" evidence="9">
    <location>
        <begin position="552"/>
        <end position="577"/>
    </location>
</feature>
<dbReference type="GO" id="GO:0005774">
    <property type="term" value="C:vacuolar membrane"/>
    <property type="evidence" value="ECO:0007669"/>
    <property type="project" value="TreeGrafter"/>
</dbReference>
<accession>A0A8J5VYP6</accession>
<comment type="subcellular location">
    <subcellularLocation>
        <location evidence="1">Membrane</location>
        <topology evidence="1">Multi-pass membrane protein</topology>
    </subcellularLocation>
</comment>
<comment type="similarity">
    <text evidence="7">Belongs to the amino acid/polyamine transporter 2 family. Amino acid/auxin permease (AAAP) (TC 2.A.18.5) subfamily.</text>
</comment>
<feature type="region of interest" description="Disordered" evidence="8">
    <location>
        <begin position="127"/>
        <end position="173"/>
    </location>
</feature>
<name>A0A8J5VYP6_ZIZPA</name>
<keyword evidence="2" id="KW-0813">Transport</keyword>
<feature type="domain" description="Amino acid transporter transmembrane" evidence="10">
    <location>
        <begin position="197"/>
        <end position="576"/>
    </location>
</feature>
<keyword evidence="3 9" id="KW-0812">Transmembrane</keyword>